<proteinExistence type="predicted"/>
<dbReference type="Proteomes" id="UP000428260">
    <property type="component" value="Chromosome"/>
</dbReference>
<reference evidence="1 2" key="1">
    <citation type="submission" date="2019-11" db="EMBL/GenBank/DDBJ databases">
        <authorList>
            <person name="Zheng R.K."/>
            <person name="Sun C.M."/>
        </authorList>
    </citation>
    <scope>NUCLEOTIDE SEQUENCE [LARGE SCALE GENOMIC DNA]</scope>
    <source>
        <strain evidence="1 2">WC007</strain>
    </source>
</reference>
<name>A0A6I6JZ81_9BACT</name>
<dbReference type="InterPro" id="IPR036629">
    <property type="entry name" value="YjbJ_sf"/>
</dbReference>
<gene>
    <name evidence="1" type="ORF">GM418_23290</name>
</gene>
<dbReference type="RefSeq" id="WP_158869609.1">
    <property type="nucleotide sequence ID" value="NZ_CP046401.1"/>
</dbReference>
<keyword evidence="2" id="KW-1185">Reference proteome</keyword>
<accession>A0A6I6JZ81</accession>
<sequence length="61" mass="7251">MDTKFNMNEWHRIKDNLKNEYPELTDVDLEWGRVSRADLLLNISTKLGKTKKDLLNIIESF</sequence>
<dbReference type="EMBL" id="CP046401">
    <property type="protein sequence ID" value="QGY46478.1"/>
    <property type="molecule type" value="Genomic_DNA"/>
</dbReference>
<dbReference type="Gene3D" id="1.10.1470.10">
    <property type="entry name" value="YjbJ"/>
    <property type="match status" value="1"/>
</dbReference>
<organism evidence="1 2">
    <name type="scientific">Maribellus comscasis</name>
    <dbReference type="NCBI Taxonomy" id="2681766"/>
    <lineage>
        <taxon>Bacteria</taxon>
        <taxon>Pseudomonadati</taxon>
        <taxon>Bacteroidota</taxon>
        <taxon>Bacteroidia</taxon>
        <taxon>Marinilabiliales</taxon>
        <taxon>Prolixibacteraceae</taxon>
        <taxon>Maribellus</taxon>
    </lineage>
</organism>
<evidence type="ECO:0000313" key="2">
    <source>
        <dbReference type="Proteomes" id="UP000428260"/>
    </source>
</evidence>
<protein>
    <submittedName>
        <fullName evidence="1">General stress protein CsbD</fullName>
    </submittedName>
</protein>
<dbReference type="KEGG" id="mcos:GM418_23290"/>
<evidence type="ECO:0000313" key="1">
    <source>
        <dbReference type="EMBL" id="QGY46478.1"/>
    </source>
</evidence>
<dbReference type="AlphaFoldDB" id="A0A6I6JZ81"/>